<reference evidence="2" key="1">
    <citation type="submission" date="2023-04" db="EMBL/GenBank/DDBJ databases">
        <authorList>
            <person name="Vijverberg K."/>
            <person name="Xiong W."/>
            <person name="Schranz E."/>
        </authorList>
    </citation>
    <scope>NUCLEOTIDE SEQUENCE</scope>
</reference>
<evidence type="ECO:0000313" key="3">
    <source>
        <dbReference type="Proteomes" id="UP001177003"/>
    </source>
</evidence>
<keyword evidence="1" id="KW-1133">Transmembrane helix</keyword>
<name>A0AA35YVD0_LACSI</name>
<accession>A0AA35YVD0</accession>
<protein>
    <recommendedName>
        <fullName evidence="4">Transmembrane protein</fullName>
    </recommendedName>
</protein>
<dbReference type="AlphaFoldDB" id="A0AA35YVD0"/>
<dbReference type="EMBL" id="OX465080">
    <property type="protein sequence ID" value="CAI9280860.1"/>
    <property type="molecule type" value="Genomic_DNA"/>
</dbReference>
<feature type="transmembrane region" description="Helical" evidence="1">
    <location>
        <begin position="108"/>
        <end position="127"/>
    </location>
</feature>
<keyword evidence="1" id="KW-0812">Transmembrane</keyword>
<keyword evidence="1" id="KW-0472">Membrane</keyword>
<evidence type="ECO:0000256" key="1">
    <source>
        <dbReference type="SAM" id="Phobius"/>
    </source>
</evidence>
<keyword evidence="3" id="KW-1185">Reference proteome</keyword>
<dbReference type="Proteomes" id="UP001177003">
    <property type="component" value="Chromosome 4"/>
</dbReference>
<evidence type="ECO:0000313" key="2">
    <source>
        <dbReference type="EMBL" id="CAI9280860.1"/>
    </source>
</evidence>
<proteinExistence type="predicted"/>
<gene>
    <name evidence="2" type="ORF">LSALG_LOCUS20586</name>
</gene>
<organism evidence="2 3">
    <name type="scientific">Lactuca saligna</name>
    <name type="common">Willowleaf lettuce</name>
    <dbReference type="NCBI Taxonomy" id="75948"/>
    <lineage>
        <taxon>Eukaryota</taxon>
        <taxon>Viridiplantae</taxon>
        <taxon>Streptophyta</taxon>
        <taxon>Embryophyta</taxon>
        <taxon>Tracheophyta</taxon>
        <taxon>Spermatophyta</taxon>
        <taxon>Magnoliopsida</taxon>
        <taxon>eudicotyledons</taxon>
        <taxon>Gunneridae</taxon>
        <taxon>Pentapetalae</taxon>
        <taxon>asterids</taxon>
        <taxon>campanulids</taxon>
        <taxon>Asterales</taxon>
        <taxon>Asteraceae</taxon>
        <taxon>Cichorioideae</taxon>
        <taxon>Cichorieae</taxon>
        <taxon>Lactucinae</taxon>
        <taxon>Lactuca</taxon>
    </lineage>
</organism>
<feature type="transmembrane region" description="Helical" evidence="1">
    <location>
        <begin position="61"/>
        <end position="87"/>
    </location>
</feature>
<sequence length="144" mass="16477">MSENLPPNSQTIICFSPLTTVRCNSPSNVHIYSLIRRRSPPRHTEKTNSKPLLVTLKFRNLTHVIGIDFFDIFLQVFGYTVIVFISLNNIQATSIEVSSMHQYLRFQGLLYMKVGYGLVWNLFGVVLSSRRLTTAEDESTNVHQ</sequence>
<evidence type="ECO:0008006" key="4">
    <source>
        <dbReference type="Google" id="ProtNLM"/>
    </source>
</evidence>